<keyword evidence="2" id="KW-1185">Reference proteome</keyword>
<reference evidence="2" key="1">
    <citation type="submission" date="2017-08" db="EMBL/GenBank/DDBJ databases">
        <authorList>
            <person name="Varghese N."/>
            <person name="Submissions S."/>
        </authorList>
    </citation>
    <scope>NUCLEOTIDE SEQUENCE [LARGE SCALE GENOMIC DNA]</scope>
    <source>
        <strain evidence="2">JA234</strain>
    </source>
</reference>
<dbReference type="Proteomes" id="UP000219467">
    <property type="component" value="Unassembled WGS sequence"/>
</dbReference>
<proteinExistence type="predicted"/>
<name>A0A285CND9_9RHOB</name>
<evidence type="ECO:0000313" key="1">
    <source>
        <dbReference type="EMBL" id="SNX69062.1"/>
    </source>
</evidence>
<dbReference type="AlphaFoldDB" id="A0A285CND9"/>
<protein>
    <submittedName>
        <fullName evidence="1">Uncharacterized protein</fullName>
    </submittedName>
</protein>
<sequence>MRAGQRGSLPWFLPGNRRLNEGEDPGSVAAALAEAGIPFTRSASGLVVNLSQIGAGQMPFRLAVRLGFLKLSRNR</sequence>
<dbReference type="EMBL" id="OAOQ01000003">
    <property type="protein sequence ID" value="SNX69062.1"/>
    <property type="molecule type" value="Genomic_DNA"/>
</dbReference>
<gene>
    <name evidence="1" type="ORF">SAMN05878503_10347</name>
</gene>
<evidence type="ECO:0000313" key="2">
    <source>
        <dbReference type="Proteomes" id="UP000219467"/>
    </source>
</evidence>
<accession>A0A285CND9</accession>
<organism evidence="1 2">
    <name type="scientific">Cereibacter ovatus</name>
    <dbReference type="NCBI Taxonomy" id="439529"/>
    <lineage>
        <taxon>Bacteria</taxon>
        <taxon>Pseudomonadati</taxon>
        <taxon>Pseudomonadota</taxon>
        <taxon>Alphaproteobacteria</taxon>
        <taxon>Rhodobacterales</taxon>
        <taxon>Paracoccaceae</taxon>
        <taxon>Cereibacter</taxon>
    </lineage>
</organism>